<feature type="compositionally biased region" description="Pro residues" evidence="1">
    <location>
        <begin position="417"/>
        <end position="428"/>
    </location>
</feature>
<reference evidence="5 6" key="1">
    <citation type="submission" date="2019-03" db="EMBL/GenBank/DDBJ databases">
        <authorList>
            <person name="Gaulin E."/>
            <person name="Dumas B."/>
        </authorList>
    </citation>
    <scope>NUCLEOTIDE SEQUENCE [LARGE SCALE GENOMIC DNA]</scope>
    <source>
        <strain evidence="5">CBS 568.67</strain>
    </source>
</reference>
<dbReference type="Pfam" id="PF00924">
    <property type="entry name" value="MS_channel_2nd"/>
    <property type="match status" value="1"/>
</dbReference>
<dbReference type="EMBL" id="VJMH01007533">
    <property type="protein sequence ID" value="KAF0682454.1"/>
    <property type="molecule type" value="Genomic_DNA"/>
</dbReference>
<keyword evidence="2" id="KW-0812">Transmembrane</keyword>
<feature type="compositionally biased region" description="Polar residues" evidence="1">
    <location>
        <begin position="472"/>
        <end position="481"/>
    </location>
</feature>
<name>A0A485LU18_9STRA</name>
<evidence type="ECO:0000313" key="6">
    <source>
        <dbReference type="Proteomes" id="UP000332933"/>
    </source>
</evidence>
<feature type="transmembrane region" description="Helical" evidence="2">
    <location>
        <begin position="12"/>
        <end position="44"/>
    </location>
</feature>
<evidence type="ECO:0000256" key="1">
    <source>
        <dbReference type="SAM" id="MobiDB-lite"/>
    </source>
</evidence>
<dbReference type="InterPro" id="IPR010920">
    <property type="entry name" value="LSM_dom_sf"/>
</dbReference>
<sequence length="481" mass="53902">MGTGIHLSGEAWRYVCAIALVCVTVFFRRAIIHIALTLVVRILTTQRFRNVNIALREFEKRLLSPLSWVLCILSVLIGLGIISAQIQTLTTIVNMLLGVALLWTVHQFCEWLNIVIVRQQGWEHSQSKDDTGKIMIVTEGIVILKYALSLLILYSLFFNQLNFDTTEIFTTIVLAMEVLFVLSTHSWFRNVMGGLVLLIDEPIKSGTHVLVMGHEGVIEHMYLQFFTVRQYDQGLAFVPNSVVFSHTIDIRSKSIDIPFTLDIHFHHATPARRLREFMRNADRFLAQYVARAAAASSSAPSLAGIIDTSVTSSQPKAALTDLIRSHLAKKDSAQTALHAVRFWVALVGLFHVQVVFHLPPDRSFGHRVMEKRKVRPSFHGSEHDCVSMQLVLGITKLMHEMQMELHDPNLPTWDPSDVPPGTEPPASPPSTDDEHDVSLNTIDVATMINELPPPISTTSSTYSSTIRRRTNAPPSSSDRCD</sequence>
<dbReference type="EMBL" id="CAADRA010007559">
    <property type="protein sequence ID" value="VFU02030.1"/>
    <property type="molecule type" value="Genomic_DNA"/>
</dbReference>
<dbReference type="InterPro" id="IPR045275">
    <property type="entry name" value="MscS_archaea/bacteria_type"/>
</dbReference>
<accession>A0A485LU18</accession>
<feature type="transmembrane region" description="Helical" evidence="2">
    <location>
        <begin position="134"/>
        <end position="156"/>
    </location>
</feature>
<evidence type="ECO:0000259" key="3">
    <source>
        <dbReference type="Pfam" id="PF00924"/>
    </source>
</evidence>
<proteinExistence type="predicted"/>
<dbReference type="InterPro" id="IPR006685">
    <property type="entry name" value="MscS_channel_2nd"/>
</dbReference>
<keyword evidence="2" id="KW-1133">Transmembrane helix</keyword>
<dbReference type="Proteomes" id="UP000332933">
    <property type="component" value="Unassembled WGS sequence"/>
</dbReference>
<keyword evidence="2" id="KW-0472">Membrane</keyword>
<evidence type="ECO:0000313" key="4">
    <source>
        <dbReference type="EMBL" id="KAF0682454.1"/>
    </source>
</evidence>
<feature type="compositionally biased region" description="Low complexity" evidence="1">
    <location>
        <begin position="456"/>
        <end position="465"/>
    </location>
</feature>
<feature type="transmembrane region" description="Helical" evidence="2">
    <location>
        <begin position="65"/>
        <end position="86"/>
    </location>
</feature>
<feature type="domain" description="Mechanosensitive ion channel MscS" evidence="3">
    <location>
        <begin position="188"/>
        <end position="248"/>
    </location>
</feature>
<organism evidence="5 6">
    <name type="scientific">Aphanomyces stellatus</name>
    <dbReference type="NCBI Taxonomy" id="120398"/>
    <lineage>
        <taxon>Eukaryota</taxon>
        <taxon>Sar</taxon>
        <taxon>Stramenopiles</taxon>
        <taxon>Oomycota</taxon>
        <taxon>Saprolegniomycetes</taxon>
        <taxon>Saprolegniales</taxon>
        <taxon>Verrucalvaceae</taxon>
        <taxon>Aphanomyces</taxon>
    </lineage>
</organism>
<dbReference type="AlphaFoldDB" id="A0A485LU18"/>
<dbReference type="PANTHER" id="PTHR30221">
    <property type="entry name" value="SMALL-CONDUCTANCE MECHANOSENSITIVE CHANNEL"/>
    <property type="match status" value="1"/>
</dbReference>
<protein>
    <submittedName>
        <fullName evidence="5">Aste57867_25406 protein</fullName>
    </submittedName>
</protein>
<feature type="transmembrane region" description="Helical" evidence="2">
    <location>
        <begin position="168"/>
        <end position="188"/>
    </location>
</feature>
<reference evidence="4" key="2">
    <citation type="submission" date="2019-06" db="EMBL/GenBank/DDBJ databases">
        <title>Genomics analysis of Aphanomyces spp. identifies a new class of oomycete effector associated with host adaptation.</title>
        <authorList>
            <person name="Gaulin E."/>
        </authorList>
    </citation>
    <scope>NUCLEOTIDE SEQUENCE</scope>
    <source>
        <strain evidence="4">CBS 578.67</strain>
    </source>
</reference>
<evidence type="ECO:0000256" key="2">
    <source>
        <dbReference type="SAM" id="Phobius"/>
    </source>
</evidence>
<gene>
    <name evidence="5" type="primary">Aste57867_25406</name>
    <name evidence="4" type="ORF">As57867_025327</name>
    <name evidence="5" type="ORF">ASTE57867_25406</name>
</gene>
<feature type="region of interest" description="Disordered" evidence="1">
    <location>
        <begin position="406"/>
        <end position="481"/>
    </location>
</feature>
<evidence type="ECO:0000313" key="5">
    <source>
        <dbReference type="EMBL" id="VFU02030.1"/>
    </source>
</evidence>
<dbReference type="GO" id="GO:0016020">
    <property type="term" value="C:membrane"/>
    <property type="evidence" value="ECO:0007669"/>
    <property type="project" value="InterPro"/>
</dbReference>
<dbReference type="OrthoDB" id="124973at2759"/>
<dbReference type="SUPFAM" id="SSF50182">
    <property type="entry name" value="Sm-like ribonucleoproteins"/>
    <property type="match status" value="1"/>
</dbReference>
<dbReference type="PANTHER" id="PTHR30221:SF1">
    <property type="entry name" value="SMALL-CONDUCTANCE MECHANOSENSITIVE CHANNEL"/>
    <property type="match status" value="1"/>
</dbReference>
<keyword evidence="6" id="KW-1185">Reference proteome</keyword>
<dbReference type="GO" id="GO:0008381">
    <property type="term" value="F:mechanosensitive monoatomic ion channel activity"/>
    <property type="evidence" value="ECO:0007669"/>
    <property type="project" value="InterPro"/>
</dbReference>